<dbReference type="EMBL" id="BMGI01000004">
    <property type="protein sequence ID" value="GGD41059.1"/>
    <property type="molecule type" value="Genomic_DNA"/>
</dbReference>
<keyword evidence="1" id="KW-0472">Membrane</keyword>
<gene>
    <name evidence="2" type="ORF">GCM10011358_26130</name>
</gene>
<keyword evidence="1" id="KW-0812">Transmembrane</keyword>
<accession>A0ABQ1QT90</accession>
<evidence type="ECO:0000313" key="3">
    <source>
        <dbReference type="Proteomes" id="UP000617355"/>
    </source>
</evidence>
<organism evidence="2 3">
    <name type="scientific">Sinisalibacter lacisalsi</name>
    <dbReference type="NCBI Taxonomy" id="1526570"/>
    <lineage>
        <taxon>Bacteria</taxon>
        <taxon>Pseudomonadati</taxon>
        <taxon>Pseudomonadota</taxon>
        <taxon>Alphaproteobacteria</taxon>
        <taxon>Rhodobacterales</taxon>
        <taxon>Roseobacteraceae</taxon>
        <taxon>Sinisalibacter</taxon>
    </lineage>
</organism>
<comment type="caution">
    <text evidence="2">The sequence shown here is derived from an EMBL/GenBank/DDBJ whole genome shotgun (WGS) entry which is preliminary data.</text>
</comment>
<feature type="transmembrane region" description="Helical" evidence="1">
    <location>
        <begin position="41"/>
        <end position="61"/>
    </location>
</feature>
<dbReference type="RefSeq" id="WP_188528452.1">
    <property type="nucleotide sequence ID" value="NZ_BMGI01000004.1"/>
</dbReference>
<reference evidence="3" key="1">
    <citation type="journal article" date="2019" name="Int. J. Syst. Evol. Microbiol.">
        <title>The Global Catalogue of Microorganisms (GCM) 10K type strain sequencing project: providing services to taxonomists for standard genome sequencing and annotation.</title>
        <authorList>
            <consortium name="The Broad Institute Genomics Platform"/>
            <consortium name="The Broad Institute Genome Sequencing Center for Infectious Disease"/>
            <person name="Wu L."/>
            <person name="Ma J."/>
        </authorList>
    </citation>
    <scope>NUCLEOTIDE SEQUENCE [LARGE SCALE GENOMIC DNA]</scope>
    <source>
        <strain evidence="3">CGMCC 1.12922</strain>
    </source>
</reference>
<evidence type="ECO:0000313" key="2">
    <source>
        <dbReference type="EMBL" id="GGD41059.1"/>
    </source>
</evidence>
<keyword evidence="1" id="KW-1133">Transmembrane helix</keyword>
<protein>
    <submittedName>
        <fullName evidence="2">Uncharacterized protein</fullName>
    </submittedName>
</protein>
<feature type="transmembrane region" description="Helical" evidence="1">
    <location>
        <begin position="68"/>
        <end position="86"/>
    </location>
</feature>
<sequence length="138" mass="14667">MSARLGLGAFAAVVAFLSMFPAAMPAGYEHLVPGPDAMSGFFLVAHHVGNLFLAICAVWLMSGRCTRGGSLLSIALLSFYVYLVRVSFDPPLGVLVAFSALVLVILAYIAWRMTSAASIMVCRHRGRSASTGEVDDRA</sequence>
<dbReference type="Proteomes" id="UP000617355">
    <property type="component" value="Unassembled WGS sequence"/>
</dbReference>
<proteinExistence type="predicted"/>
<feature type="transmembrane region" description="Helical" evidence="1">
    <location>
        <begin position="92"/>
        <end position="111"/>
    </location>
</feature>
<evidence type="ECO:0000256" key="1">
    <source>
        <dbReference type="SAM" id="Phobius"/>
    </source>
</evidence>
<name>A0ABQ1QT90_9RHOB</name>
<keyword evidence="3" id="KW-1185">Reference proteome</keyword>